<sequence length="318" mass="34525">MEVLRKANLEQTAVRFAVSYVSPSPEIGSSIGLAVAGIAPLPNHLPDGALVVVAGSADVPLGTRSRNRDEDMAREAEIVAWLGRTPRPGIKLVLICSGALLAARAGLLDDRDCTTHHACIAELARIAPNARVLENRLYVEDGDRLTSAGITAGIDLMLHIVARMAGDACALSIARYLVVYLRRSAADPQISPWLQGRNHIHPSVHRAQDAVATAPARDWSVETLARVAATSPRNLSRLFNENAGMSITDYVNRMRVALAWELLTNSRLDIETVAERAGFASTRQLRRAWTRLHDLPPSRLRVAGTELAVQWRVGPIGK</sequence>
<dbReference type="PANTHER" id="PTHR43130">
    <property type="entry name" value="ARAC-FAMILY TRANSCRIPTIONAL REGULATOR"/>
    <property type="match status" value="1"/>
</dbReference>
<keyword evidence="1" id="KW-0805">Transcription regulation</keyword>
<evidence type="ECO:0000256" key="1">
    <source>
        <dbReference type="ARBA" id="ARBA00023015"/>
    </source>
</evidence>
<keyword evidence="2" id="KW-0804">Transcription</keyword>
<name>A0ABS9E5M0_9PROT</name>
<dbReference type="InterPro" id="IPR018060">
    <property type="entry name" value="HTH_AraC"/>
</dbReference>
<dbReference type="EMBL" id="JAKGBZ010000096">
    <property type="protein sequence ID" value="MCF3948869.1"/>
    <property type="molecule type" value="Genomic_DNA"/>
</dbReference>
<dbReference type="InterPro" id="IPR002818">
    <property type="entry name" value="DJ-1/PfpI"/>
</dbReference>
<keyword evidence="5" id="KW-1185">Reference proteome</keyword>
<dbReference type="InterPro" id="IPR052158">
    <property type="entry name" value="INH-QAR"/>
</dbReference>
<reference evidence="4 5" key="1">
    <citation type="submission" date="2022-01" db="EMBL/GenBank/DDBJ databases">
        <authorList>
            <person name="Won M."/>
            <person name="Kim S.-J."/>
            <person name="Kwon S.-W."/>
        </authorList>
    </citation>
    <scope>NUCLEOTIDE SEQUENCE [LARGE SCALE GENOMIC DNA]</scope>
    <source>
        <strain evidence="4 5">KCTC 23505</strain>
    </source>
</reference>
<comment type="caution">
    <text evidence="4">The sequence shown here is derived from an EMBL/GenBank/DDBJ whole genome shotgun (WGS) entry which is preliminary data.</text>
</comment>
<dbReference type="Gene3D" id="3.40.50.880">
    <property type="match status" value="1"/>
</dbReference>
<feature type="domain" description="HTH araC/xylS-type" evidence="3">
    <location>
        <begin position="205"/>
        <end position="303"/>
    </location>
</feature>
<evidence type="ECO:0000313" key="5">
    <source>
        <dbReference type="Proteomes" id="UP001521209"/>
    </source>
</evidence>
<accession>A0ABS9E5M0</accession>
<evidence type="ECO:0000256" key="2">
    <source>
        <dbReference type="ARBA" id="ARBA00023163"/>
    </source>
</evidence>
<evidence type="ECO:0000259" key="3">
    <source>
        <dbReference type="PROSITE" id="PS01124"/>
    </source>
</evidence>
<dbReference type="Pfam" id="PF01965">
    <property type="entry name" value="DJ-1_PfpI"/>
    <property type="match status" value="1"/>
</dbReference>
<gene>
    <name evidence="4" type="ORF">L2A60_19695</name>
</gene>
<proteinExistence type="predicted"/>
<organism evidence="4 5">
    <name type="scientific">Acidiphilium iwatense</name>
    <dbReference type="NCBI Taxonomy" id="768198"/>
    <lineage>
        <taxon>Bacteria</taxon>
        <taxon>Pseudomonadati</taxon>
        <taxon>Pseudomonadota</taxon>
        <taxon>Alphaproteobacteria</taxon>
        <taxon>Acetobacterales</taxon>
        <taxon>Acidocellaceae</taxon>
        <taxon>Acidiphilium</taxon>
    </lineage>
</organism>
<dbReference type="Gene3D" id="1.10.10.60">
    <property type="entry name" value="Homeodomain-like"/>
    <property type="match status" value="1"/>
</dbReference>
<dbReference type="PANTHER" id="PTHR43130:SF3">
    <property type="entry name" value="HTH-TYPE TRANSCRIPTIONAL REGULATOR RV1931C"/>
    <property type="match status" value="1"/>
</dbReference>
<dbReference type="Pfam" id="PF12833">
    <property type="entry name" value="HTH_18"/>
    <property type="match status" value="1"/>
</dbReference>
<protein>
    <submittedName>
        <fullName evidence="4">Helix-turn-helix domain-containing protein</fullName>
    </submittedName>
</protein>
<dbReference type="SMART" id="SM00342">
    <property type="entry name" value="HTH_ARAC"/>
    <property type="match status" value="1"/>
</dbReference>
<evidence type="ECO:0000313" key="4">
    <source>
        <dbReference type="EMBL" id="MCF3948869.1"/>
    </source>
</evidence>
<dbReference type="InterPro" id="IPR029062">
    <property type="entry name" value="Class_I_gatase-like"/>
</dbReference>
<dbReference type="Proteomes" id="UP001521209">
    <property type="component" value="Unassembled WGS sequence"/>
</dbReference>
<dbReference type="InterPro" id="IPR009057">
    <property type="entry name" value="Homeodomain-like_sf"/>
</dbReference>
<dbReference type="PROSITE" id="PS01124">
    <property type="entry name" value="HTH_ARAC_FAMILY_2"/>
    <property type="match status" value="1"/>
</dbReference>
<dbReference type="SUPFAM" id="SSF46689">
    <property type="entry name" value="Homeodomain-like"/>
    <property type="match status" value="2"/>
</dbReference>
<dbReference type="SUPFAM" id="SSF52317">
    <property type="entry name" value="Class I glutamine amidotransferase-like"/>
    <property type="match status" value="1"/>
</dbReference>